<evidence type="ECO:0000313" key="3">
    <source>
        <dbReference type="Proteomes" id="UP000824588"/>
    </source>
</evidence>
<accession>A0ABX8YX84</accession>
<keyword evidence="1" id="KW-0175">Coiled coil</keyword>
<proteinExistence type="predicted"/>
<dbReference type="EMBL" id="CP071586">
    <property type="protein sequence ID" value="QYY84630.1"/>
    <property type="molecule type" value="Genomic_DNA"/>
</dbReference>
<keyword evidence="3" id="KW-1185">Reference proteome</keyword>
<name>A0ABX8YX84_9PSED</name>
<evidence type="ECO:0000256" key="1">
    <source>
        <dbReference type="SAM" id="Coils"/>
    </source>
</evidence>
<dbReference type="RefSeq" id="WP_095126548.1">
    <property type="nucleotide sequence ID" value="NZ_CP071586.1"/>
</dbReference>
<gene>
    <name evidence="2" type="ORF">J0G10_14660</name>
</gene>
<organism evidence="2 3">
    <name type="scientific">Pseudomonas germanica</name>
    <dbReference type="NCBI Taxonomy" id="2815720"/>
    <lineage>
        <taxon>Bacteria</taxon>
        <taxon>Pseudomonadati</taxon>
        <taxon>Pseudomonadota</taxon>
        <taxon>Gammaproteobacteria</taxon>
        <taxon>Pseudomonadales</taxon>
        <taxon>Pseudomonadaceae</taxon>
        <taxon>Pseudomonas</taxon>
    </lineage>
</organism>
<feature type="coiled-coil region" evidence="1">
    <location>
        <begin position="376"/>
        <end position="403"/>
    </location>
</feature>
<protein>
    <submittedName>
        <fullName evidence="2">Uncharacterized protein</fullName>
    </submittedName>
</protein>
<evidence type="ECO:0000313" key="2">
    <source>
        <dbReference type="EMBL" id="QYY84630.1"/>
    </source>
</evidence>
<dbReference type="Proteomes" id="UP000824588">
    <property type="component" value="Chromosome"/>
</dbReference>
<reference evidence="2 3" key="1">
    <citation type="journal article" date="2022" name="Int. J. Syst. Evol. Microbiol.">
        <title>Pseudomonas germanica sp. nov., isolated from Iris germanica rhizomes.</title>
        <authorList>
            <person name="Atanasov K.E."/>
            <person name="Galbis D.M."/>
            <person name="Gallego J."/>
            <person name="Serpico A."/>
            <person name="Bosch M."/>
            <person name="Altabella T."/>
            <person name="Ferrer A."/>
        </authorList>
    </citation>
    <scope>NUCLEOTIDE SEQUENCE [LARGE SCALE GENOMIC DNA]</scope>
    <source>
        <strain evidence="2 3">FIT28</strain>
    </source>
</reference>
<sequence>MLKEQWVCDETLLAQMQAASAEEIDVLVDVISDFGRGRAGLDAECKKQLILAKHDPRADRYSAPLLALLGHELQQFGGNSAMNLARRALGRTAVAYSEIVDDVYKKLNGKSPADKPLAQKEREIALALFGAEWREMPAAQRHERSTHIKVLSGTFSLASALGLGVSGTIMGLSAGGSAALFTAVSTGLRLNPLGLLVTAGIGAQSAAAEAYRVTVPFVAQMGWIRLRQEADAQAPVAPKLANPATLAGQGAALQDMVLADEAGGTLMKISVFDRAPVITGSAIPAGQLSALNPLLSNVPGLAALAELQNGNYVVCSLPFETLTKAKDQEGAVRAFVTESGRIKENAHLFSPDNLQNIMLSGALWNAVSSAVGQKHLHDINEKLSAIKRQLDEVQEDLINLRRDDLTGLVGYVQSLLDHYPQEGIDAAALMQLENRQVDLVALETYFEREMNKEVDKAKAVETGKLFNADSSRVALLESLSRMDIWVQSYLQVTQLRVVAYALLHMEKPLARYRTEAAKVLDNLQRLTVTAAANQQIYSAQMELSNTLFFSGSADNLQRFKSQLAALDNDLKNGPINARQLHRSLFDQSDRQVLLQVQNGQFIDGHLLESTFQPA</sequence>